<evidence type="ECO:0000256" key="5">
    <source>
        <dbReference type="ARBA" id="ARBA00022840"/>
    </source>
</evidence>
<evidence type="ECO:0000256" key="6">
    <source>
        <dbReference type="ARBA" id="ARBA00032897"/>
    </source>
</evidence>
<evidence type="ECO:0000259" key="8">
    <source>
        <dbReference type="Pfam" id="PF06414"/>
    </source>
</evidence>
<dbReference type="Pfam" id="PF06414">
    <property type="entry name" value="Zeta_toxin"/>
    <property type="match status" value="1"/>
</dbReference>
<dbReference type="EC" id="2.7.1.176" evidence="2"/>
<evidence type="ECO:0000313" key="9">
    <source>
        <dbReference type="EMBL" id="MFD1419961.1"/>
    </source>
</evidence>
<evidence type="ECO:0000256" key="2">
    <source>
        <dbReference type="ARBA" id="ARBA00011963"/>
    </source>
</evidence>
<keyword evidence="4" id="KW-0547">Nucleotide-binding</keyword>
<evidence type="ECO:0000256" key="7">
    <source>
        <dbReference type="ARBA" id="ARBA00048178"/>
    </source>
</evidence>
<sequence length="196" mass="22017">MSDYIIVAGVNGAGKSTLFETQPGLFKASKRFNADEILRQQQGDRRKRADNFRAMRQELILLKQTIMSGKSLHVETALAGNDRTQLDLIELAHQQGYSITLLYVVVANVQLAVKRVQQRVLLGGHGVPTELVYKCYQQSLSNLGKLAQYCDNIQIFDNSQLLTLMYARQQQRVSLDLLVSVSGLPLASTLQYKMKK</sequence>
<dbReference type="PANTHER" id="PTHR39206">
    <property type="entry name" value="SLL8004 PROTEIN"/>
    <property type="match status" value="1"/>
</dbReference>
<proteinExistence type="inferred from homology"/>
<reference evidence="10" key="1">
    <citation type="journal article" date="2019" name="Int. J. Syst. Evol. Microbiol.">
        <title>The Global Catalogue of Microorganisms (GCM) 10K type strain sequencing project: providing services to taxonomists for standard genome sequencing and annotation.</title>
        <authorList>
            <consortium name="The Broad Institute Genomics Platform"/>
            <consortium name="The Broad Institute Genome Sequencing Center for Infectious Disease"/>
            <person name="Wu L."/>
            <person name="Ma J."/>
        </authorList>
    </citation>
    <scope>NUCLEOTIDE SEQUENCE [LARGE SCALE GENOMIC DNA]</scope>
    <source>
        <strain evidence="10">CCM 8931</strain>
    </source>
</reference>
<protein>
    <recommendedName>
        <fullName evidence="6">UDP-N-acetylglucosamine kinase</fullName>
        <ecNumber evidence="2">2.7.1.176</ecNumber>
    </recommendedName>
    <alternativeName>
        <fullName evidence="6">UDP-N-acetylglucosamine kinase</fullName>
    </alternativeName>
</protein>
<evidence type="ECO:0000313" key="10">
    <source>
        <dbReference type="Proteomes" id="UP001597188"/>
    </source>
</evidence>
<dbReference type="Gene3D" id="3.40.50.300">
    <property type="entry name" value="P-loop containing nucleotide triphosphate hydrolases"/>
    <property type="match status" value="1"/>
</dbReference>
<keyword evidence="3" id="KW-1277">Toxin-antitoxin system</keyword>
<comment type="caution">
    <text evidence="9">The sequence shown here is derived from an EMBL/GenBank/DDBJ whole genome shotgun (WGS) entry which is preliminary data.</text>
</comment>
<dbReference type="InterPro" id="IPR010488">
    <property type="entry name" value="Zeta_toxin_domain"/>
</dbReference>
<dbReference type="Proteomes" id="UP001597188">
    <property type="component" value="Unassembled WGS sequence"/>
</dbReference>
<accession>A0ABW4BXJ6</accession>
<dbReference type="PANTHER" id="PTHR39206:SF1">
    <property type="entry name" value="SLL8004 PROTEIN"/>
    <property type="match status" value="1"/>
</dbReference>
<evidence type="ECO:0000256" key="4">
    <source>
        <dbReference type="ARBA" id="ARBA00022741"/>
    </source>
</evidence>
<comment type="catalytic activity">
    <reaction evidence="7">
        <text>UDP-N-acetyl-alpha-D-glucosamine + ATP = UDP-N-acetyl-alpha-D-glucosamine 3'-phosphate + ADP + H(+)</text>
        <dbReference type="Rhea" id="RHEA:32671"/>
        <dbReference type="ChEBI" id="CHEBI:15378"/>
        <dbReference type="ChEBI" id="CHEBI:30616"/>
        <dbReference type="ChEBI" id="CHEBI:57705"/>
        <dbReference type="ChEBI" id="CHEBI:64353"/>
        <dbReference type="ChEBI" id="CHEBI:456216"/>
        <dbReference type="EC" id="2.7.1.176"/>
    </reaction>
</comment>
<dbReference type="RefSeq" id="WP_137634459.1">
    <property type="nucleotide sequence ID" value="NZ_BJDL01000010.1"/>
</dbReference>
<dbReference type="EMBL" id="JBHTOJ010000008">
    <property type="protein sequence ID" value="MFD1419961.1"/>
    <property type="molecule type" value="Genomic_DNA"/>
</dbReference>
<keyword evidence="10" id="KW-1185">Reference proteome</keyword>
<evidence type="ECO:0000256" key="3">
    <source>
        <dbReference type="ARBA" id="ARBA00022649"/>
    </source>
</evidence>
<gene>
    <name evidence="9" type="ORF">ACFQ5L_03175</name>
</gene>
<keyword evidence="5" id="KW-0067">ATP-binding</keyword>
<organism evidence="9 10">
    <name type="scientific">Lactiplantibacillus songbeiensis</name>
    <dbReference type="NCBI Taxonomy" id="2559920"/>
    <lineage>
        <taxon>Bacteria</taxon>
        <taxon>Bacillati</taxon>
        <taxon>Bacillota</taxon>
        <taxon>Bacilli</taxon>
        <taxon>Lactobacillales</taxon>
        <taxon>Lactobacillaceae</taxon>
        <taxon>Lactiplantibacillus</taxon>
    </lineage>
</organism>
<comment type="similarity">
    <text evidence="1">Belongs to the zeta toxin family.</text>
</comment>
<dbReference type="SUPFAM" id="SSF52540">
    <property type="entry name" value="P-loop containing nucleoside triphosphate hydrolases"/>
    <property type="match status" value="1"/>
</dbReference>
<dbReference type="InterPro" id="IPR027417">
    <property type="entry name" value="P-loop_NTPase"/>
</dbReference>
<evidence type="ECO:0000256" key="1">
    <source>
        <dbReference type="ARBA" id="ARBA00009104"/>
    </source>
</evidence>
<name>A0ABW4BXJ6_9LACO</name>
<feature type="domain" description="Zeta toxin" evidence="8">
    <location>
        <begin position="4"/>
        <end position="160"/>
    </location>
</feature>